<name>B3XLG1_LIMR1</name>
<organism evidence="1 2">
    <name type="scientific">Limosilactobacillus reuteri subsp. rodentium (strain DSM 17509 / CIP 109821 / 100-23)</name>
    <name type="common">Lactobacillus reuteri</name>
    <dbReference type="NCBI Taxonomy" id="349123"/>
    <lineage>
        <taxon>Bacteria</taxon>
        <taxon>Bacillati</taxon>
        <taxon>Bacillota</taxon>
        <taxon>Bacilli</taxon>
        <taxon>Lactobacillales</taxon>
        <taxon>Lactobacillaceae</taxon>
        <taxon>Limosilactobacillus</taxon>
    </lineage>
</organism>
<dbReference type="Proteomes" id="UP000003853">
    <property type="component" value="Unassembled WGS sequence"/>
</dbReference>
<sequence>MMSSGEKPRAEWIFILNTPYKALLKQWKWRRLTKQIPINGIITSICVSNEELVEVEQPLFSVQEDKDND</sequence>
<proteinExistence type="predicted"/>
<gene>
    <name evidence="1" type="ORF">Lreu23DRAFT_3838</name>
</gene>
<reference evidence="2" key="1">
    <citation type="submission" date="2008-06" db="EMBL/GenBank/DDBJ databases">
        <title>Permanent draft sequence of Lactobacillus reuteri 100-23.</title>
        <authorList>
            <consortium name="US DOE Joint Genome Institute"/>
            <person name="Copeland A."/>
            <person name="Lucas S."/>
            <person name="Lapidus A."/>
            <person name="Barry K."/>
            <person name="Detter J.C."/>
            <person name="Glavina del Rio T."/>
            <person name="Hammon N."/>
            <person name="Israni S."/>
            <person name="Dalin E."/>
            <person name="Tice H."/>
            <person name="Pitluck S."/>
            <person name="Sun H."/>
            <person name="Schmutz J."/>
            <person name="Larimer F."/>
            <person name="Land M."/>
            <person name="Hauser L."/>
            <person name="Walter J."/>
            <person name="Heng N.C.K."/>
            <person name="Tannock G.W."/>
            <person name="Richardson P."/>
        </authorList>
    </citation>
    <scope>NUCLEOTIDE SEQUENCE [LARGE SCALE GENOMIC DNA]</scope>
    <source>
        <strain evidence="2">DSM 17509 / CIP 109821 / 100-23</strain>
    </source>
</reference>
<evidence type="ECO:0000313" key="2">
    <source>
        <dbReference type="Proteomes" id="UP000003853"/>
    </source>
</evidence>
<dbReference type="PATRIC" id="fig|349123.13.peg.844"/>
<accession>B3XLG1</accession>
<comment type="caution">
    <text evidence="1">The sequence shown here is derived from an EMBL/GenBank/DDBJ whole genome shotgun (WGS) entry which is preliminary data.</text>
</comment>
<dbReference type="AlphaFoldDB" id="B3XLG1"/>
<protein>
    <submittedName>
        <fullName evidence="1">Uncharacterized protein</fullName>
    </submittedName>
</protein>
<dbReference type="EMBL" id="AAPZ02000001">
    <property type="protein sequence ID" value="EDX42322.1"/>
    <property type="molecule type" value="Genomic_DNA"/>
</dbReference>
<evidence type="ECO:0000313" key="1">
    <source>
        <dbReference type="EMBL" id="EDX42322.1"/>
    </source>
</evidence>